<evidence type="ECO:0000256" key="3">
    <source>
        <dbReference type="ARBA" id="ARBA00022552"/>
    </source>
</evidence>
<dbReference type="Pfam" id="PF02130">
    <property type="entry name" value="YbeY"/>
    <property type="match status" value="1"/>
</dbReference>
<feature type="binding site" evidence="9">
    <location>
        <position position="130"/>
    </location>
    <ligand>
        <name>Zn(2+)</name>
        <dbReference type="ChEBI" id="CHEBI:29105"/>
        <note>catalytic</note>
    </ligand>
</feature>
<evidence type="ECO:0000256" key="2">
    <source>
        <dbReference type="ARBA" id="ARBA00022517"/>
    </source>
</evidence>
<protein>
    <recommendedName>
        <fullName evidence="9">Endoribonuclease YbeY</fullName>
        <ecNumber evidence="9">3.1.-.-</ecNumber>
    </recommendedName>
</protein>
<comment type="cofactor">
    <cofactor evidence="9">
        <name>Zn(2+)</name>
        <dbReference type="ChEBI" id="CHEBI:29105"/>
    </cofactor>
    <text evidence="9">Binds 1 zinc ion.</text>
</comment>
<name>A0ABU5ZDY4_9BACL</name>
<comment type="function">
    <text evidence="9">Single strand-specific metallo-endoribonuclease involved in late-stage 70S ribosome quality control and in maturation of the 3' terminus of the 16S rRNA.</text>
</comment>
<keyword evidence="3 9" id="KW-0698">rRNA processing</keyword>
<evidence type="ECO:0000256" key="7">
    <source>
        <dbReference type="ARBA" id="ARBA00022801"/>
    </source>
</evidence>
<feature type="binding site" evidence="9">
    <location>
        <position position="134"/>
    </location>
    <ligand>
        <name>Zn(2+)</name>
        <dbReference type="ChEBI" id="CHEBI:29105"/>
        <note>catalytic</note>
    </ligand>
</feature>
<dbReference type="InterPro" id="IPR002036">
    <property type="entry name" value="YbeY"/>
</dbReference>
<dbReference type="RefSeq" id="WP_371752802.1">
    <property type="nucleotide sequence ID" value="NZ_JAYJLD010000003.1"/>
</dbReference>
<sequence length="164" mass="18831">MGLRLEWINELDDYEIPERWIELLQRLLQTAGQSEGVEHGEVALTFVDNETIRSLNRDYRGLDRATDVLSFALQEVGIGESEIFFDEADEAMEFQDELLGDIVISVPQAIAQSEEYGHSLEREIGFLFVHGFLHLIGYDHQDEASEKEMFGKQEIILREVGLTR</sequence>
<organism evidence="10 11">
    <name type="scientific">Ferviditalea candida</name>
    <dbReference type="NCBI Taxonomy" id="3108399"/>
    <lineage>
        <taxon>Bacteria</taxon>
        <taxon>Bacillati</taxon>
        <taxon>Bacillota</taxon>
        <taxon>Bacilli</taxon>
        <taxon>Bacillales</taxon>
        <taxon>Paenibacillaceae</taxon>
        <taxon>Ferviditalea</taxon>
    </lineage>
</organism>
<evidence type="ECO:0000313" key="11">
    <source>
        <dbReference type="Proteomes" id="UP001310386"/>
    </source>
</evidence>
<comment type="caution">
    <text evidence="10">The sequence shown here is derived from an EMBL/GenBank/DDBJ whole genome shotgun (WGS) entry which is preliminary data.</text>
</comment>
<keyword evidence="4 9" id="KW-0540">Nuclease</keyword>
<keyword evidence="8 9" id="KW-0862">Zinc</keyword>
<dbReference type="NCBIfam" id="TIGR00043">
    <property type="entry name" value="rRNA maturation RNase YbeY"/>
    <property type="match status" value="1"/>
</dbReference>
<dbReference type="InterPro" id="IPR020549">
    <property type="entry name" value="YbeY_CS"/>
</dbReference>
<dbReference type="Gene3D" id="3.40.390.30">
    <property type="entry name" value="Metalloproteases ('zincins'), catalytic domain"/>
    <property type="match status" value="1"/>
</dbReference>
<dbReference type="InterPro" id="IPR023091">
    <property type="entry name" value="MetalPrtase_cat_dom_sf_prd"/>
</dbReference>
<proteinExistence type="inferred from homology"/>
<evidence type="ECO:0000256" key="8">
    <source>
        <dbReference type="ARBA" id="ARBA00022833"/>
    </source>
</evidence>
<evidence type="ECO:0000256" key="6">
    <source>
        <dbReference type="ARBA" id="ARBA00022759"/>
    </source>
</evidence>
<dbReference type="PROSITE" id="PS01306">
    <property type="entry name" value="UPF0054"/>
    <property type="match status" value="1"/>
</dbReference>
<keyword evidence="6 9" id="KW-0255">Endonuclease</keyword>
<evidence type="ECO:0000313" key="10">
    <source>
        <dbReference type="EMBL" id="MEB3100688.1"/>
    </source>
</evidence>
<evidence type="ECO:0000256" key="5">
    <source>
        <dbReference type="ARBA" id="ARBA00022723"/>
    </source>
</evidence>
<comment type="similarity">
    <text evidence="1 9">Belongs to the endoribonuclease YbeY family.</text>
</comment>
<evidence type="ECO:0000256" key="4">
    <source>
        <dbReference type="ARBA" id="ARBA00022722"/>
    </source>
</evidence>
<accession>A0ABU5ZDY4</accession>
<feature type="binding site" evidence="9">
    <location>
        <position position="140"/>
    </location>
    <ligand>
        <name>Zn(2+)</name>
        <dbReference type="ChEBI" id="CHEBI:29105"/>
        <note>catalytic</note>
    </ligand>
</feature>
<dbReference type="PANTHER" id="PTHR46986:SF1">
    <property type="entry name" value="ENDORIBONUCLEASE YBEY, CHLOROPLASTIC"/>
    <property type="match status" value="1"/>
</dbReference>
<dbReference type="SUPFAM" id="SSF55486">
    <property type="entry name" value="Metalloproteases ('zincins'), catalytic domain"/>
    <property type="match status" value="1"/>
</dbReference>
<dbReference type="Proteomes" id="UP001310386">
    <property type="component" value="Unassembled WGS sequence"/>
</dbReference>
<evidence type="ECO:0000256" key="9">
    <source>
        <dbReference type="HAMAP-Rule" id="MF_00009"/>
    </source>
</evidence>
<dbReference type="PANTHER" id="PTHR46986">
    <property type="entry name" value="ENDORIBONUCLEASE YBEY, CHLOROPLASTIC"/>
    <property type="match status" value="1"/>
</dbReference>
<keyword evidence="7 9" id="KW-0378">Hydrolase</keyword>
<reference evidence="10" key="1">
    <citation type="submission" date="2023-12" db="EMBL/GenBank/DDBJ databases">
        <title>Fervidustalea candida gen. nov., sp. nov., a novel member of the family Paenibacillaceae isolated from a geothermal area.</title>
        <authorList>
            <person name="Li W.-J."/>
            <person name="Jiao J.-Y."/>
            <person name="Chen Y."/>
        </authorList>
    </citation>
    <scope>NUCLEOTIDE SEQUENCE</scope>
    <source>
        <strain evidence="10">SYSU GA230002</strain>
    </source>
</reference>
<dbReference type="HAMAP" id="MF_00009">
    <property type="entry name" value="Endoribonucl_YbeY"/>
    <property type="match status" value="1"/>
</dbReference>
<comment type="subcellular location">
    <subcellularLocation>
        <location evidence="9">Cytoplasm</location>
    </subcellularLocation>
</comment>
<keyword evidence="9" id="KW-0963">Cytoplasm</keyword>
<keyword evidence="5 9" id="KW-0479">Metal-binding</keyword>
<gene>
    <name evidence="9 10" type="primary">ybeY</name>
    <name evidence="10" type="ORF">VF724_03340</name>
</gene>
<keyword evidence="11" id="KW-1185">Reference proteome</keyword>
<evidence type="ECO:0000256" key="1">
    <source>
        <dbReference type="ARBA" id="ARBA00010875"/>
    </source>
</evidence>
<keyword evidence="2 9" id="KW-0690">Ribosome biogenesis</keyword>
<dbReference type="EMBL" id="JAYJLD010000003">
    <property type="protein sequence ID" value="MEB3100688.1"/>
    <property type="molecule type" value="Genomic_DNA"/>
</dbReference>
<dbReference type="EC" id="3.1.-.-" evidence="9"/>